<organism evidence="7 8">
    <name type="scientific">Aerococcus suis</name>
    <dbReference type="NCBI Taxonomy" id="371602"/>
    <lineage>
        <taxon>Bacteria</taxon>
        <taxon>Bacillati</taxon>
        <taxon>Bacillota</taxon>
        <taxon>Bacilli</taxon>
        <taxon>Lactobacillales</taxon>
        <taxon>Aerococcaceae</taxon>
        <taxon>Aerococcus</taxon>
    </lineage>
</organism>
<evidence type="ECO:0000256" key="1">
    <source>
        <dbReference type="ARBA" id="ARBA00008857"/>
    </source>
</evidence>
<evidence type="ECO:0000259" key="6">
    <source>
        <dbReference type="PROSITE" id="PS51900"/>
    </source>
</evidence>
<accession>A0A1W1YB26</accession>
<comment type="similarity">
    <text evidence="1">Belongs to the 'phage' integrase family.</text>
</comment>
<reference evidence="8" key="1">
    <citation type="submission" date="2017-04" db="EMBL/GenBank/DDBJ databases">
        <authorList>
            <person name="Varghese N."/>
            <person name="Submissions S."/>
        </authorList>
    </citation>
    <scope>NUCLEOTIDE SEQUENCE [LARGE SCALE GENOMIC DNA]</scope>
    <source>
        <strain evidence="8">DSM 21500</strain>
    </source>
</reference>
<dbReference type="PROSITE" id="PS51898">
    <property type="entry name" value="TYR_RECOMBINASE"/>
    <property type="match status" value="1"/>
</dbReference>
<evidence type="ECO:0000256" key="3">
    <source>
        <dbReference type="ARBA" id="ARBA00023172"/>
    </source>
</evidence>
<dbReference type="PROSITE" id="PS51900">
    <property type="entry name" value="CB"/>
    <property type="match status" value="1"/>
</dbReference>
<dbReference type="SUPFAM" id="SSF56349">
    <property type="entry name" value="DNA breaking-rejoining enzymes"/>
    <property type="match status" value="1"/>
</dbReference>
<evidence type="ECO:0000259" key="5">
    <source>
        <dbReference type="PROSITE" id="PS51898"/>
    </source>
</evidence>
<protein>
    <submittedName>
        <fullName evidence="7">Integrase/recombinase XerC</fullName>
    </submittedName>
</protein>
<evidence type="ECO:0000256" key="2">
    <source>
        <dbReference type="ARBA" id="ARBA00023125"/>
    </source>
</evidence>
<dbReference type="InterPro" id="IPR050090">
    <property type="entry name" value="Tyrosine_recombinase_XerCD"/>
</dbReference>
<keyword evidence="2 4" id="KW-0238">DNA-binding</keyword>
<dbReference type="STRING" id="371602.SAMN04487984_0493"/>
<evidence type="ECO:0000256" key="4">
    <source>
        <dbReference type="PROSITE-ProRule" id="PRU01248"/>
    </source>
</evidence>
<dbReference type="Gene3D" id="1.10.443.10">
    <property type="entry name" value="Intergrase catalytic core"/>
    <property type="match status" value="1"/>
</dbReference>
<feature type="domain" description="Tyr recombinase" evidence="5">
    <location>
        <begin position="138"/>
        <end position="334"/>
    </location>
</feature>
<proteinExistence type="inferred from homology"/>
<dbReference type="InterPro" id="IPR013762">
    <property type="entry name" value="Integrase-like_cat_sf"/>
</dbReference>
<dbReference type="GO" id="GO:0006310">
    <property type="term" value="P:DNA recombination"/>
    <property type="evidence" value="ECO:0007669"/>
    <property type="project" value="UniProtKB-KW"/>
</dbReference>
<evidence type="ECO:0000313" key="8">
    <source>
        <dbReference type="Proteomes" id="UP000243884"/>
    </source>
</evidence>
<dbReference type="GO" id="GO:0003677">
    <property type="term" value="F:DNA binding"/>
    <property type="evidence" value="ECO:0007669"/>
    <property type="project" value="UniProtKB-UniRule"/>
</dbReference>
<dbReference type="Proteomes" id="UP000243884">
    <property type="component" value="Unassembled WGS sequence"/>
</dbReference>
<dbReference type="Gene3D" id="1.10.150.130">
    <property type="match status" value="1"/>
</dbReference>
<dbReference type="PANTHER" id="PTHR30349">
    <property type="entry name" value="PHAGE INTEGRASE-RELATED"/>
    <property type="match status" value="1"/>
</dbReference>
<keyword evidence="3" id="KW-0233">DNA recombination</keyword>
<dbReference type="Pfam" id="PF00589">
    <property type="entry name" value="Phage_integrase"/>
    <property type="match status" value="1"/>
</dbReference>
<gene>
    <name evidence="7" type="ORF">SAMN04487984_0493</name>
</gene>
<dbReference type="InterPro" id="IPR011010">
    <property type="entry name" value="DNA_brk_join_enz"/>
</dbReference>
<feature type="domain" description="Core-binding (CB)" evidence="6">
    <location>
        <begin position="12"/>
        <end position="116"/>
    </location>
</feature>
<dbReference type="InterPro" id="IPR044068">
    <property type="entry name" value="CB"/>
</dbReference>
<dbReference type="InterPro" id="IPR010998">
    <property type="entry name" value="Integrase_recombinase_N"/>
</dbReference>
<dbReference type="InterPro" id="IPR002104">
    <property type="entry name" value="Integrase_catalytic"/>
</dbReference>
<dbReference type="EMBL" id="FWXK01000002">
    <property type="protein sequence ID" value="SMC32928.1"/>
    <property type="molecule type" value="Genomic_DNA"/>
</dbReference>
<dbReference type="RefSeq" id="WP_234983504.1">
    <property type="nucleotide sequence ID" value="NZ_FWXK01000002.1"/>
</dbReference>
<evidence type="ECO:0000313" key="7">
    <source>
        <dbReference type="EMBL" id="SMC32928.1"/>
    </source>
</evidence>
<keyword evidence="8" id="KW-1185">Reference proteome</keyword>
<sequence>MMSTNQLRFDAQKFYEGYQKYLNQKQAKTRESYLRNIQPFFKYLSVHHISNPTYHDAERYFDDLINHPKETFLAINQIDYDKLSAEERRAIDHFRYKDRTIRSYRNMLNQFFKWLEREGLYDNIIKQSESKIPVPHGHAKDALDIEDVNRLLDYLKAGADTVTGKRDYAMILLAITTGLRLIELSRANYEDIQRRGANTVIYVQGKGHRERDDFVILPRHTKEVVRDYTNAREEEGVMINTELAPLFASHGNRNKGGRMSTRTISRIITKAYQAVGIKSAKITPHSLRHTAATLSLINGGNLRETQKMLRHSSVRTTEIYAQDLDADKNMSSQLVEDMIQDNRLKSSEDLATLIADTETFNIDDFSDEDDPTYR</sequence>
<dbReference type="GO" id="GO:0015074">
    <property type="term" value="P:DNA integration"/>
    <property type="evidence" value="ECO:0007669"/>
    <property type="project" value="InterPro"/>
</dbReference>
<dbReference type="PANTHER" id="PTHR30349:SF41">
    <property type="entry name" value="INTEGRASE_RECOMBINASE PROTEIN MJ0367-RELATED"/>
    <property type="match status" value="1"/>
</dbReference>
<name>A0A1W1YB26_9LACT</name>
<dbReference type="AlphaFoldDB" id="A0A1W1YB26"/>